<evidence type="ECO:0000313" key="7">
    <source>
        <dbReference type="Proteomes" id="UP000199337"/>
    </source>
</evidence>
<dbReference type="InterPro" id="IPR006143">
    <property type="entry name" value="RND_pump_MFP"/>
</dbReference>
<dbReference type="AlphaFoldDB" id="A0A1I2P6P5"/>
<dbReference type="Gene3D" id="2.40.50.100">
    <property type="match status" value="1"/>
</dbReference>
<dbReference type="PANTHER" id="PTHR30469">
    <property type="entry name" value="MULTIDRUG RESISTANCE PROTEIN MDTA"/>
    <property type="match status" value="1"/>
</dbReference>
<dbReference type="GO" id="GO:0015562">
    <property type="term" value="F:efflux transmembrane transporter activity"/>
    <property type="evidence" value="ECO:0007669"/>
    <property type="project" value="TreeGrafter"/>
</dbReference>
<protein>
    <submittedName>
        <fullName evidence="6">RND family efflux transporter, MFP subunit</fullName>
    </submittedName>
</protein>
<dbReference type="Proteomes" id="UP000199337">
    <property type="component" value="Unassembled WGS sequence"/>
</dbReference>
<dbReference type="Pfam" id="PF25954">
    <property type="entry name" value="Beta-barrel_RND_2"/>
    <property type="match status" value="1"/>
</dbReference>
<dbReference type="InterPro" id="IPR058792">
    <property type="entry name" value="Beta-barrel_RND_2"/>
</dbReference>
<dbReference type="Gene3D" id="2.40.30.170">
    <property type="match status" value="1"/>
</dbReference>
<sequence length="364" mass="39514">MIKVRKKWIVLAIVVLIAAGLAVAYDRKGTDQAEPVPVADDAKLVETETAKSDQLSRYSELSGTLSPGEEAPISFEASGRITEMYYKEGDQVAAGEIMAQMVATEYSLQLAQSEAAMEKSRVAYQKAGDDFNRMEELYRQGVLSKNDYEIARDRLTVAEKDYLLAQESYSLVNEGKNQLRAPTGGTVIAKLSSVGQIVDTGTPVYRIGQVNQLKVILPVPDTEISTWEKGDAVTLLLHNHSKNGRVTRILPTTNQGTGTIGVEVAVDNSGRDWFPGQVVRVRRAMETMEGIFVPVQAVLSYGEEKPHVFIASGDKVVKTTVATGQLIGDRLEILSGLKPGDQVVVRGAEKLFDGSVIKQAGVGQ</sequence>
<dbReference type="SUPFAM" id="SSF111369">
    <property type="entry name" value="HlyD-like secretion proteins"/>
    <property type="match status" value="1"/>
</dbReference>
<dbReference type="Gene3D" id="2.40.420.20">
    <property type="match status" value="1"/>
</dbReference>
<evidence type="ECO:0000259" key="4">
    <source>
        <dbReference type="Pfam" id="PF25973"/>
    </source>
</evidence>
<dbReference type="Gene3D" id="1.10.287.470">
    <property type="entry name" value="Helix hairpin bin"/>
    <property type="match status" value="1"/>
</dbReference>
<dbReference type="OrthoDB" id="1806446at2"/>
<comment type="similarity">
    <text evidence="1">Belongs to the membrane fusion protein (MFP) (TC 8.A.1) family.</text>
</comment>
<evidence type="ECO:0000313" key="6">
    <source>
        <dbReference type="EMBL" id="SFG11744.1"/>
    </source>
</evidence>
<dbReference type="EMBL" id="FOOX01000002">
    <property type="protein sequence ID" value="SFG11744.1"/>
    <property type="molecule type" value="Genomic_DNA"/>
</dbReference>
<evidence type="ECO:0000259" key="5">
    <source>
        <dbReference type="Pfam" id="PF25975"/>
    </source>
</evidence>
<dbReference type="RefSeq" id="WP_092468820.1">
    <property type="nucleotide sequence ID" value="NZ_FOOX01000002.1"/>
</dbReference>
<dbReference type="Pfam" id="PF25973">
    <property type="entry name" value="BSH_CzcB"/>
    <property type="match status" value="1"/>
</dbReference>
<feature type="chain" id="PRO_5011515363" evidence="2">
    <location>
        <begin position="25"/>
        <end position="364"/>
    </location>
</feature>
<organism evidence="6 7">
    <name type="scientific">Desulfotruncus arcticus DSM 17038</name>
    <dbReference type="NCBI Taxonomy" id="1121424"/>
    <lineage>
        <taxon>Bacteria</taxon>
        <taxon>Bacillati</taxon>
        <taxon>Bacillota</taxon>
        <taxon>Clostridia</taxon>
        <taxon>Eubacteriales</taxon>
        <taxon>Desulfallaceae</taxon>
        <taxon>Desulfotruncus</taxon>
    </lineage>
</organism>
<dbReference type="NCBIfam" id="TIGR01730">
    <property type="entry name" value="RND_mfp"/>
    <property type="match status" value="1"/>
</dbReference>
<dbReference type="STRING" id="341036.SAMN05660649_00741"/>
<dbReference type="PANTHER" id="PTHR30469:SF15">
    <property type="entry name" value="HLYD FAMILY OF SECRETION PROTEINS"/>
    <property type="match status" value="1"/>
</dbReference>
<name>A0A1I2P6P5_9FIRM</name>
<dbReference type="InterPro" id="IPR058649">
    <property type="entry name" value="CzcB_C"/>
</dbReference>
<keyword evidence="2" id="KW-0732">Signal</keyword>
<dbReference type="GO" id="GO:1990281">
    <property type="term" value="C:efflux pump complex"/>
    <property type="evidence" value="ECO:0007669"/>
    <property type="project" value="TreeGrafter"/>
</dbReference>
<dbReference type="InterPro" id="IPR058647">
    <property type="entry name" value="BSH_CzcB-like"/>
</dbReference>
<dbReference type="Pfam" id="PF25975">
    <property type="entry name" value="CzcB_C"/>
    <property type="match status" value="1"/>
</dbReference>
<reference evidence="7" key="1">
    <citation type="submission" date="2016-10" db="EMBL/GenBank/DDBJ databases">
        <authorList>
            <person name="Varghese N."/>
            <person name="Submissions S."/>
        </authorList>
    </citation>
    <scope>NUCLEOTIDE SEQUENCE [LARGE SCALE GENOMIC DNA]</scope>
    <source>
        <strain evidence="7">DSM 17038</strain>
    </source>
</reference>
<proteinExistence type="inferred from homology"/>
<evidence type="ECO:0000256" key="2">
    <source>
        <dbReference type="SAM" id="SignalP"/>
    </source>
</evidence>
<feature type="domain" description="CusB-like beta-barrel" evidence="3">
    <location>
        <begin position="219"/>
        <end position="284"/>
    </location>
</feature>
<feature type="domain" description="CzcB-like C-terminal circularly permuted SH3-like" evidence="5">
    <location>
        <begin position="292"/>
        <end position="347"/>
    </location>
</feature>
<keyword evidence="7" id="KW-1185">Reference proteome</keyword>
<gene>
    <name evidence="6" type="ORF">SAMN05660649_00741</name>
</gene>
<feature type="signal peptide" evidence="2">
    <location>
        <begin position="1"/>
        <end position="24"/>
    </location>
</feature>
<feature type="domain" description="CzcB-like barrel-sandwich hybrid" evidence="4">
    <location>
        <begin position="73"/>
        <end position="208"/>
    </location>
</feature>
<evidence type="ECO:0000256" key="1">
    <source>
        <dbReference type="ARBA" id="ARBA00009477"/>
    </source>
</evidence>
<accession>A0A1I2P6P5</accession>
<evidence type="ECO:0000259" key="3">
    <source>
        <dbReference type="Pfam" id="PF25954"/>
    </source>
</evidence>